<accession>A0ABW0FPA5</accession>
<name>A0ABW0FPA5_9CAUL</name>
<dbReference type="InterPro" id="IPR027373">
    <property type="entry name" value="RHH_dom"/>
</dbReference>
<keyword evidence="3" id="KW-1185">Reference proteome</keyword>
<comment type="caution">
    <text evidence="2">The sequence shown here is derived from an EMBL/GenBank/DDBJ whole genome shotgun (WGS) entry which is preliminary data.</text>
</comment>
<dbReference type="Gene3D" id="1.10.3990.20">
    <property type="entry name" value="protein bp1543"/>
    <property type="match status" value="1"/>
</dbReference>
<gene>
    <name evidence="2" type="ORF">ACFPIE_06335</name>
</gene>
<evidence type="ECO:0000313" key="3">
    <source>
        <dbReference type="Proteomes" id="UP001596152"/>
    </source>
</evidence>
<reference evidence="3" key="1">
    <citation type="journal article" date="2019" name="Int. J. Syst. Evol. Microbiol.">
        <title>The Global Catalogue of Microorganisms (GCM) 10K type strain sequencing project: providing services to taxonomists for standard genome sequencing and annotation.</title>
        <authorList>
            <consortium name="The Broad Institute Genomics Platform"/>
            <consortium name="The Broad Institute Genome Sequencing Center for Infectious Disease"/>
            <person name="Wu L."/>
            <person name="Ma J."/>
        </authorList>
    </citation>
    <scope>NUCLEOTIDE SEQUENCE [LARGE SCALE GENOMIC DNA]</scope>
    <source>
        <strain evidence="3">JCM 12125</strain>
    </source>
</reference>
<dbReference type="EMBL" id="JBHSLF010000014">
    <property type="protein sequence ID" value="MFC5343527.1"/>
    <property type="molecule type" value="Genomic_DNA"/>
</dbReference>
<proteinExistence type="predicted"/>
<dbReference type="RefSeq" id="WP_374039314.1">
    <property type="nucleotide sequence ID" value="NZ_CP169082.1"/>
</dbReference>
<evidence type="ECO:0000313" key="2">
    <source>
        <dbReference type="EMBL" id="MFC5343527.1"/>
    </source>
</evidence>
<dbReference type="Proteomes" id="UP001596152">
    <property type="component" value="Unassembled WGS sequence"/>
</dbReference>
<organism evidence="2 3">
    <name type="scientific">Brevundimonas staleyi</name>
    <dbReference type="NCBI Taxonomy" id="74326"/>
    <lineage>
        <taxon>Bacteria</taxon>
        <taxon>Pseudomonadati</taxon>
        <taxon>Pseudomonadota</taxon>
        <taxon>Alphaproteobacteria</taxon>
        <taxon>Caulobacterales</taxon>
        <taxon>Caulobacteraceae</taxon>
        <taxon>Brevundimonas</taxon>
    </lineage>
</organism>
<evidence type="ECO:0000259" key="1">
    <source>
        <dbReference type="Pfam" id="PF13467"/>
    </source>
</evidence>
<sequence>MLKKRSVVLAGHATSVALEPEFWAVLDRIAAQRGLSHAGLLVWVDETRGRRPLASACRLLALQHVASERVTSEP</sequence>
<dbReference type="InterPro" id="IPR038268">
    <property type="entry name" value="RHH_sf"/>
</dbReference>
<protein>
    <submittedName>
        <fullName evidence="2">Ribbon-helix-helix domain-containing protein</fullName>
    </submittedName>
</protein>
<dbReference type="Pfam" id="PF13467">
    <property type="entry name" value="RHH_4"/>
    <property type="match status" value="1"/>
</dbReference>
<feature type="domain" description="Ribbon-helix-helix" evidence="1">
    <location>
        <begin position="3"/>
        <end position="64"/>
    </location>
</feature>